<dbReference type="InterPro" id="IPR027417">
    <property type="entry name" value="P-loop_NTPase"/>
</dbReference>
<dbReference type="Gene3D" id="3.40.50.300">
    <property type="entry name" value="P-loop containing nucleotide triphosphate hydrolases"/>
    <property type="match status" value="2"/>
</dbReference>
<dbReference type="EMBL" id="DYUC01000013">
    <property type="protein sequence ID" value="HJG85691.1"/>
    <property type="molecule type" value="Genomic_DNA"/>
</dbReference>
<dbReference type="InterPro" id="IPR014001">
    <property type="entry name" value="Helicase_ATP-bd"/>
</dbReference>
<dbReference type="RefSeq" id="WP_295369310.1">
    <property type="nucleotide sequence ID" value="NZ_DYUC01000013.1"/>
</dbReference>
<evidence type="ECO:0000313" key="17">
    <source>
        <dbReference type="Proteomes" id="UP000760668"/>
    </source>
</evidence>
<keyword evidence="7 13" id="KW-0067">ATP-binding</keyword>
<dbReference type="GO" id="GO:0016787">
    <property type="term" value="F:hydrolase activity"/>
    <property type="evidence" value="ECO:0007669"/>
    <property type="project" value="UniProtKB-KW"/>
</dbReference>
<sequence>MKELATMVTGIPEFQRLAAAVDGGGCPAAFTGLSPVHRAHMAAGLRQALGRSVVVLCADEAEADRMARDLAFLTGEPVCTLTAREFTFHNAAVASRQWEHRRLSVLRALAAGECPLLVCTIEGALERTIPKTLLTQASQCLRVGESYDLSELADTLTAAGYTRCEQVEGVGQFALRGGILDFYSPAEEGPIRVEFFGDEADSMGLFDVNTQRRVENRKSAEILPAAEVLPQFAPGVYAGLLEAMDGLIARAKRRKDGADLVKTLEEDKERLAENRSFPALDRYIALVYPHMATAADYFPEDAVVLFSESPRVAERAKNYLWQLTEDAKALMEAGVLAGELAEFARTFEALCGVLEEWPVAYLDSFVGAQYPRRPRTLLNLLCKQLPSYGASLETAVSDLSHYINEKFSAVVLVSSEQRALNLQALLREQGVKAAVDFQLHRLPAPGRAVIAVGGLSGGMEYPEAKCAVLTEGQAAGVKKKKAKAVTNRQKLGSYADLSVGDLVVHEHHGIGRYQGMVKMPVDGVQKDYVKIAYAGADVLYVPATQLDLVSKYIGAGEDAQETKKLSKLGGADWEKAKTRAKKAVRDLAKGLIQLYAQRQRQPGFAFSPDSEWMREFEEQFEYTETDDQLRCIAEIKGDMEAPRPMDRLLCGDVGYGKTEVAFRAIMKCVLDGKQAAILVPTTVLARQHFLSAKQRFAKYPVEIDVVSRFRTPAQMKETLRRVEAGQIDLLIGTHRLFQKDVKFKDLGLLVIDEEQRFGVAHKEKLKEMSRQVDVLTLSATPIPRTLNMALSGIRDMSTLEEPPSDRQPVQTYVLEHDWGVLSDAMRRELERGGQVYYLHNRVDTITRTAARIRELLGEDVAVGVAHGKMSQEELNDVMTRMSEGEVDVLVCTTIIETGIDIANANTLIIEDADKMGLAQLHQIRGRVGRSSRRAYAYLTFRRGKVLSEVASKRLGAIREFAEFGSGFKIAMRDLEIRGAGNVLGPEQSGFLMSVGYDLYLKLLEEAVLEERGEKAQIPAECSADLSVAASIPDRYVPSPEQRMDLYRRIAAIRSEEDADDLTDELIDRYGDPPRPVNNLIAVALMRAAAAGCGITEISQKGLSLLFYLDGADLRRVSALCGLDKYRSRLLFSAGEKPYLSLRLKKGDDPLKLGRKLVEEYAATAAPQEEPDAPADT</sequence>
<dbReference type="SUPFAM" id="SSF52540">
    <property type="entry name" value="P-loop containing nucleoside triphosphate hydrolases"/>
    <property type="match status" value="4"/>
</dbReference>
<keyword evidence="9 13" id="KW-0234">DNA repair</keyword>
<reference evidence="16" key="1">
    <citation type="journal article" date="2021" name="PeerJ">
        <title>Extensive microbial diversity within the chicken gut microbiome revealed by metagenomics and culture.</title>
        <authorList>
            <person name="Gilroy R."/>
            <person name="Ravi A."/>
            <person name="Getino M."/>
            <person name="Pursley I."/>
            <person name="Horton D.L."/>
            <person name="Alikhan N.F."/>
            <person name="Baker D."/>
            <person name="Gharbi K."/>
            <person name="Hall N."/>
            <person name="Watson M."/>
            <person name="Adriaenssens E.M."/>
            <person name="Foster-Nyarko E."/>
            <person name="Jarju S."/>
            <person name="Secka A."/>
            <person name="Antonio M."/>
            <person name="Oren A."/>
            <person name="Chaudhuri R.R."/>
            <person name="La Ragione R."/>
            <person name="Hildebrand F."/>
            <person name="Pallen M.J."/>
        </authorList>
    </citation>
    <scope>NUCLEOTIDE SEQUENCE</scope>
    <source>
        <strain evidence="16">CHK179-5677</strain>
    </source>
</reference>
<accession>A0A921MKS6</accession>
<dbReference type="InterPro" id="IPR037235">
    <property type="entry name" value="TRCF-like_C_D7"/>
</dbReference>
<dbReference type="Pfam" id="PF00271">
    <property type="entry name" value="Helicase_C"/>
    <property type="match status" value="1"/>
</dbReference>
<dbReference type="NCBIfam" id="TIGR00580">
    <property type="entry name" value="mfd"/>
    <property type="match status" value="1"/>
</dbReference>
<dbReference type="InterPro" id="IPR036101">
    <property type="entry name" value="CarD-like/TRCF_RID_sf"/>
</dbReference>
<dbReference type="PANTHER" id="PTHR47964:SF1">
    <property type="entry name" value="ATP-DEPENDENT DNA HELICASE HOMOLOG RECG, CHLOROPLASTIC"/>
    <property type="match status" value="1"/>
</dbReference>
<evidence type="ECO:0000256" key="1">
    <source>
        <dbReference type="ARBA" id="ARBA00004496"/>
    </source>
</evidence>
<evidence type="ECO:0000256" key="10">
    <source>
        <dbReference type="ARBA" id="ARBA00061104"/>
    </source>
</evidence>
<dbReference type="CDD" id="cd17991">
    <property type="entry name" value="DEXHc_TRCF"/>
    <property type="match status" value="1"/>
</dbReference>
<dbReference type="Gene3D" id="3.90.1150.50">
    <property type="entry name" value="Transcription-repair-coupling factor, D7 domain"/>
    <property type="match status" value="1"/>
</dbReference>
<dbReference type="GO" id="GO:0006355">
    <property type="term" value="P:regulation of DNA-templated transcription"/>
    <property type="evidence" value="ECO:0007669"/>
    <property type="project" value="UniProtKB-UniRule"/>
</dbReference>
<feature type="domain" description="Helicase C-terminal" evidence="15">
    <location>
        <begin position="820"/>
        <end position="975"/>
    </location>
</feature>
<dbReference type="SMART" id="SM00490">
    <property type="entry name" value="HELICc"/>
    <property type="match status" value="1"/>
</dbReference>
<dbReference type="InterPro" id="IPR005118">
    <property type="entry name" value="TRCF_C"/>
</dbReference>
<evidence type="ECO:0000256" key="13">
    <source>
        <dbReference type="HAMAP-Rule" id="MF_00969"/>
    </source>
</evidence>
<dbReference type="Pfam" id="PF00270">
    <property type="entry name" value="DEAD"/>
    <property type="match status" value="1"/>
</dbReference>
<evidence type="ECO:0000256" key="8">
    <source>
        <dbReference type="ARBA" id="ARBA00023125"/>
    </source>
</evidence>
<dbReference type="Proteomes" id="UP000760668">
    <property type="component" value="Unassembled WGS sequence"/>
</dbReference>
<comment type="similarity">
    <text evidence="11 13">In the C-terminal section; belongs to the helicase family. RecG subfamily.</text>
</comment>
<evidence type="ECO:0000256" key="3">
    <source>
        <dbReference type="ARBA" id="ARBA00022741"/>
    </source>
</evidence>
<dbReference type="Pfam" id="PF17757">
    <property type="entry name" value="UvrB_inter"/>
    <property type="match status" value="1"/>
</dbReference>
<comment type="function">
    <text evidence="13">Couples transcription and DNA repair by recognizing RNA polymerase (RNAP) stalled at DNA lesions. Mediates ATP-dependent release of RNAP and its truncated transcript from the DNA, and recruitment of nucleotide excision repair machinery to the damaged site.</text>
</comment>
<dbReference type="Pfam" id="PF03461">
    <property type="entry name" value="TRCF"/>
    <property type="match status" value="1"/>
</dbReference>
<dbReference type="InterPro" id="IPR041471">
    <property type="entry name" value="UvrB_inter"/>
</dbReference>
<dbReference type="Gene3D" id="3.30.2060.10">
    <property type="entry name" value="Penicillin-binding protein 1b domain"/>
    <property type="match status" value="1"/>
</dbReference>
<evidence type="ECO:0000256" key="2">
    <source>
        <dbReference type="ARBA" id="ARBA00022490"/>
    </source>
</evidence>
<evidence type="ECO:0000259" key="15">
    <source>
        <dbReference type="PROSITE" id="PS51194"/>
    </source>
</evidence>
<dbReference type="SMART" id="SM00487">
    <property type="entry name" value="DEXDc"/>
    <property type="match status" value="1"/>
</dbReference>
<keyword evidence="6" id="KW-0347">Helicase</keyword>
<dbReference type="GO" id="GO:0005737">
    <property type="term" value="C:cytoplasm"/>
    <property type="evidence" value="ECO:0007669"/>
    <property type="project" value="UniProtKB-SubCell"/>
</dbReference>
<evidence type="ECO:0000256" key="7">
    <source>
        <dbReference type="ARBA" id="ARBA00022840"/>
    </source>
</evidence>
<dbReference type="HAMAP" id="MF_00969">
    <property type="entry name" value="TRCF"/>
    <property type="match status" value="1"/>
</dbReference>
<dbReference type="FunFam" id="3.40.50.300:FF:000546">
    <property type="entry name" value="Transcription-repair-coupling factor"/>
    <property type="match status" value="1"/>
</dbReference>
<dbReference type="SMART" id="SM00982">
    <property type="entry name" value="TRCF"/>
    <property type="match status" value="1"/>
</dbReference>
<dbReference type="Pfam" id="PF02559">
    <property type="entry name" value="CarD_TRCF_RID"/>
    <property type="match status" value="1"/>
</dbReference>
<dbReference type="PROSITE" id="PS51194">
    <property type="entry name" value="HELICASE_CTER"/>
    <property type="match status" value="1"/>
</dbReference>
<evidence type="ECO:0000259" key="14">
    <source>
        <dbReference type="PROSITE" id="PS51192"/>
    </source>
</evidence>
<dbReference type="EC" id="3.6.4.-" evidence="13"/>
<dbReference type="PANTHER" id="PTHR47964">
    <property type="entry name" value="ATP-DEPENDENT DNA HELICASE HOMOLOG RECG, CHLOROPLASTIC"/>
    <property type="match status" value="1"/>
</dbReference>
<name>A0A921MKS6_9FIRM</name>
<dbReference type="InterPro" id="IPR003711">
    <property type="entry name" value="CarD-like/TRCF_RID"/>
</dbReference>
<evidence type="ECO:0000256" key="5">
    <source>
        <dbReference type="ARBA" id="ARBA00022801"/>
    </source>
</evidence>
<dbReference type="InterPro" id="IPR047112">
    <property type="entry name" value="RecG/Mfd"/>
</dbReference>
<dbReference type="SMART" id="SM01058">
    <property type="entry name" value="CarD_TRCF"/>
    <property type="match status" value="1"/>
</dbReference>
<protein>
    <recommendedName>
        <fullName evidence="12 13">Transcription-repair-coupling factor</fullName>
        <shortName evidence="13">TRCF</shortName>
        <ecNumber evidence="13">3.6.4.-</ecNumber>
    </recommendedName>
</protein>
<dbReference type="InterPro" id="IPR001650">
    <property type="entry name" value="Helicase_C-like"/>
</dbReference>
<evidence type="ECO:0000256" key="11">
    <source>
        <dbReference type="ARBA" id="ARBA00061399"/>
    </source>
</evidence>
<gene>
    <name evidence="13 16" type="primary">mfd</name>
    <name evidence="16" type="ORF">K8V01_01480</name>
</gene>
<reference evidence="16" key="2">
    <citation type="submission" date="2021-09" db="EMBL/GenBank/DDBJ databases">
        <authorList>
            <person name="Gilroy R."/>
        </authorList>
    </citation>
    <scope>NUCLEOTIDE SEQUENCE</scope>
    <source>
        <strain evidence="16">CHK179-5677</strain>
    </source>
</reference>
<dbReference type="Gene3D" id="3.40.50.11180">
    <property type="match status" value="1"/>
</dbReference>
<keyword evidence="2 13" id="KW-0963">Cytoplasm</keyword>
<dbReference type="GO" id="GO:0005524">
    <property type="term" value="F:ATP binding"/>
    <property type="evidence" value="ECO:0007669"/>
    <property type="project" value="UniProtKB-UniRule"/>
</dbReference>
<proteinExistence type="inferred from homology"/>
<evidence type="ECO:0000256" key="9">
    <source>
        <dbReference type="ARBA" id="ARBA00023204"/>
    </source>
</evidence>
<organism evidence="16 17">
    <name type="scientific">Pseudoflavonifractor capillosus</name>
    <dbReference type="NCBI Taxonomy" id="106588"/>
    <lineage>
        <taxon>Bacteria</taxon>
        <taxon>Bacillati</taxon>
        <taxon>Bacillota</taxon>
        <taxon>Clostridia</taxon>
        <taxon>Eubacteriales</taxon>
        <taxon>Oscillospiraceae</taxon>
        <taxon>Pseudoflavonifractor</taxon>
    </lineage>
</organism>
<comment type="subcellular location">
    <subcellularLocation>
        <location evidence="1 13">Cytoplasm</location>
    </subcellularLocation>
</comment>
<dbReference type="InterPro" id="IPR011545">
    <property type="entry name" value="DEAD/DEAH_box_helicase_dom"/>
</dbReference>
<dbReference type="Gene3D" id="2.40.10.170">
    <property type="match status" value="1"/>
</dbReference>
<evidence type="ECO:0000313" key="16">
    <source>
        <dbReference type="EMBL" id="HJG85691.1"/>
    </source>
</evidence>
<keyword evidence="8 13" id="KW-0238">DNA-binding</keyword>
<dbReference type="AlphaFoldDB" id="A0A921MKS6"/>
<dbReference type="GO" id="GO:0000716">
    <property type="term" value="P:transcription-coupled nucleotide-excision repair, DNA damage recognition"/>
    <property type="evidence" value="ECO:0007669"/>
    <property type="project" value="UniProtKB-UniRule"/>
</dbReference>
<evidence type="ECO:0000256" key="12">
    <source>
        <dbReference type="ARBA" id="ARBA00070128"/>
    </source>
</evidence>
<dbReference type="PROSITE" id="PS51192">
    <property type="entry name" value="HELICASE_ATP_BIND_1"/>
    <property type="match status" value="1"/>
</dbReference>
<comment type="similarity">
    <text evidence="10 13">In the N-terminal section; belongs to the UvrB family.</text>
</comment>
<evidence type="ECO:0000256" key="6">
    <source>
        <dbReference type="ARBA" id="ARBA00022806"/>
    </source>
</evidence>
<dbReference type="SUPFAM" id="SSF141259">
    <property type="entry name" value="CarD-like"/>
    <property type="match status" value="1"/>
</dbReference>
<dbReference type="SUPFAM" id="SSF143517">
    <property type="entry name" value="TRCF domain-like"/>
    <property type="match status" value="1"/>
</dbReference>
<dbReference type="GO" id="GO:0003678">
    <property type="term" value="F:DNA helicase activity"/>
    <property type="evidence" value="ECO:0007669"/>
    <property type="project" value="TreeGrafter"/>
</dbReference>
<dbReference type="InterPro" id="IPR004576">
    <property type="entry name" value="Mfd"/>
</dbReference>
<comment type="caution">
    <text evidence="16">The sequence shown here is derived from an EMBL/GenBank/DDBJ whole genome shotgun (WGS) entry which is preliminary data.</text>
</comment>
<evidence type="ECO:0000256" key="4">
    <source>
        <dbReference type="ARBA" id="ARBA00022763"/>
    </source>
</evidence>
<keyword evidence="4 13" id="KW-0227">DNA damage</keyword>
<feature type="domain" description="Helicase ATP-binding" evidence="14">
    <location>
        <begin position="638"/>
        <end position="799"/>
    </location>
</feature>
<dbReference type="GO" id="GO:0003684">
    <property type="term" value="F:damaged DNA binding"/>
    <property type="evidence" value="ECO:0007669"/>
    <property type="project" value="InterPro"/>
</dbReference>
<keyword evidence="3 13" id="KW-0547">Nucleotide-binding</keyword>
<keyword evidence="5 13" id="KW-0378">Hydrolase</keyword>